<dbReference type="EMBL" id="AL662961">
    <property type="protein sequence ID" value="CAE05831.1"/>
    <property type="molecule type" value="Genomic_DNA"/>
</dbReference>
<proteinExistence type="predicted"/>
<reference evidence="2" key="2">
    <citation type="journal article" date="2008" name="Nucleic Acids Res.">
        <title>The rice annotation project database (RAP-DB): 2008 update.</title>
        <authorList>
            <consortium name="The rice annotation project (RAP)"/>
        </authorList>
    </citation>
    <scope>GENOME REANNOTATION</scope>
    <source>
        <strain evidence="2">cv. Nipponbare</strain>
    </source>
</reference>
<evidence type="ECO:0000313" key="2">
    <source>
        <dbReference type="Proteomes" id="UP000000763"/>
    </source>
</evidence>
<protein>
    <submittedName>
        <fullName evidence="1">OSJNBa0028M15.23 protein</fullName>
    </submittedName>
</protein>
<gene>
    <name evidence="1" type="primary">OSJNBa0028M15.23</name>
</gene>
<dbReference type="Proteomes" id="UP000000763">
    <property type="component" value="Chromosome 4"/>
</dbReference>
<organism evidence="1 2">
    <name type="scientific">Oryza sativa subsp. japonica</name>
    <name type="common">Rice</name>
    <dbReference type="NCBI Taxonomy" id="39947"/>
    <lineage>
        <taxon>Eukaryota</taxon>
        <taxon>Viridiplantae</taxon>
        <taxon>Streptophyta</taxon>
        <taxon>Embryophyta</taxon>
        <taxon>Tracheophyta</taxon>
        <taxon>Spermatophyta</taxon>
        <taxon>Magnoliopsida</taxon>
        <taxon>Liliopsida</taxon>
        <taxon>Poales</taxon>
        <taxon>Poaceae</taxon>
        <taxon>BOP clade</taxon>
        <taxon>Oryzoideae</taxon>
        <taxon>Oryzeae</taxon>
        <taxon>Oryzinae</taxon>
        <taxon>Oryza</taxon>
        <taxon>Oryza sativa</taxon>
    </lineage>
</organism>
<accession>Q7XK64</accession>
<sequence>MTLVYKENEIELIKHWLSHQEEEGKTNFEEKKNEALSGNLTDAQLDQGHMVHRVYICSNMNTPLNMEKREKLNGSYNVDAVRINLPNLVLKINGNIQEGECCAPLDSMVKSHYHFKTSSLGKTEPQTKPYPLDMWKYGSALHQRPEDRSLYGRGATIKTMHPDPSLKPF</sequence>
<name>Q7XK64_ORYSJ</name>
<reference evidence="2" key="1">
    <citation type="journal article" date="2005" name="Nature">
        <title>The map-based sequence of the rice genome.</title>
        <authorList>
            <consortium name="International rice genome sequencing project (IRGSP)"/>
            <person name="Matsumoto T."/>
            <person name="Wu J."/>
            <person name="Kanamori H."/>
            <person name="Katayose Y."/>
            <person name="Fujisawa M."/>
            <person name="Namiki N."/>
            <person name="Mizuno H."/>
            <person name="Yamamoto K."/>
            <person name="Antonio B.A."/>
            <person name="Baba T."/>
            <person name="Sakata K."/>
            <person name="Nagamura Y."/>
            <person name="Aoki H."/>
            <person name="Arikawa K."/>
            <person name="Arita K."/>
            <person name="Bito T."/>
            <person name="Chiden Y."/>
            <person name="Fujitsuka N."/>
            <person name="Fukunaka R."/>
            <person name="Hamada M."/>
            <person name="Harada C."/>
            <person name="Hayashi A."/>
            <person name="Hijishita S."/>
            <person name="Honda M."/>
            <person name="Hosokawa S."/>
            <person name="Ichikawa Y."/>
            <person name="Idonuma A."/>
            <person name="Iijima M."/>
            <person name="Ikeda M."/>
            <person name="Ikeno M."/>
            <person name="Ito K."/>
            <person name="Ito S."/>
            <person name="Ito T."/>
            <person name="Ito Y."/>
            <person name="Ito Y."/>
            <person name="Iwabuchi A."/>
            <person name="Kamiya K."/>
            <person name="Karasawa W."/>
            <person name="Kurita K."/>
            <person name="Katagiri S."/>
            <person name="Kikuta A."/>
            <person name="Kobayashi H."/>
            <person name="Kobayashi N."/>
            <person name="Machita K."/>
            <person name="Maehara T."/>
            <person name="Masukawa M."/>
            <person name="Mizubayashi T."/>
            <person name="Mukai Y."/>
            <person name="Nagasaki H."/>
            <person name="Nagata Y."/>
            <person name="Naito S."/>
            <person name="Nakashima M."/>
            <person name="Nakama Y."/>
            <person name="Nakamichi Y."/>
            <person name="Nakamura M."/>
            <person name="Meguro A."/>
            <person name="Negishi M."/>
            <person name="Ohta I."/>
            <person name="Ohta T."/>
            <person name="Okamoto M."/>
            <person name="Ono N."/>
            <person name="Saji S."/>
            <person name="Sakaguchi M."/>
            <person name="Sakai K."/>
            <person name="Shibata M."/>
            <person name="Shimokawa T."/>
            <person name="Song J."/>
            <person name="Takazaki Y."/>
            <person name="Terasawa K."/>
            <person name="Tsugane M."/>
            <person name="Tsuji K."/>
            <person name="Ueda S."/>
            <person name="Waki K."/>
            <person name="Yamagata H."/>
            <person name="Yamamoto M."/>
            <person name="Yamamoto S."/>
            <person name="Yamane H."/>
            <person name="Yoshiki S."/>
            <person name="Yoshihara R."/>
            <person name="Yukawa K."/>
            <person name="Zhong H."/>
            <person name="Yano M."/>
            <person name="Yuan Q."/>
            <person name="Ouyang S."/>
            <person name="Liu J."/>
            <person name="Jones K.M."/>
            <person name="Gansberger K."/>
            <person name="Moffat K."/>
            <person name="Hill J."/>
            <person name="Bera J."/>
            <person name="Fadrosh D."/>
            <person name="Jin S."/>
            <person name="Johri S."/>
            <person name="Kim M."/>
            <person name="Overton L."/>
            <person name="Reardon M."/>
            <person name="Tsitrin T."/>
            <person name="Vuong H."/>
            <person name="Weaver B."/>
            <person name="Ciecko A."/>
            <person name="Tallon L."/>
            <person name="Jackson J."/>
            <person name="Pai G."/>
            <person name="Aken S.V."/>
            <person name="Utterback T."/>
            <person name="Reidmuller S."/>
            <person name="Feldblyum T."/>
            <person name="Hsiao J."/>
            <person name="Zismann V."/>
            <person name="Iobst S."/>
            <person name="de Vazeille A.R."/>
            <person name="Buell C.R."/>
            <person name="Ying K."/>
            <person name="Li Y."/>
            <person name="Lu T."/>
            <person name="Huang Y."/>
            <person name="Zhao Q."/>
            <person name="Feng Q."/>
            <person name="Zhang L."/>
            <person name="Zhu J."/>
            <person name="Weng Q."/>
            <person name="Mu J."/>
            <person name="Lu Y."/>
            <person name="Fan D."/>
            <person name="Liu Y."/>
            <person name="Guan J."/>
            <person name="Zhang Y."/>
            <person name="Yu S."/>
            <person name="Liu X."/>
            <person name="Zhang Y."/>
            <person name="Hong G."/>
            <person name="Han B."/>
            <person name="Choisne N."/>
            <person name="Demange N."/>
            <person name="Orjeda G."/>
            <person name="Samain S."/>
            <person name="Cattolico L."/>
            <person name="Pelletier E."/>
            <person name="Couloux A."/>
            <person name="Segurens B."/>
            <person name="Wincker P."/>
            <person name="D'Hont A."/>
            <person name="Scarpelli C."/>
            <person name="Weissenbach J."/>
            <person name="Salanoubat M."/>
            <person name="Quetier F."/>
            <person name="Yu Y."/>
            <person name="Kim H.R."/>
            <person name="Rambo T."/>
            <person name="Currie J."/>
            <person name="Collura K."/>
            <person name="Luo M."/>
            <person name="Yang T."/>
            <person name="Ammiraju J.S.S."/>
            <person name="Engler F."/>
            <person name="Soderlund C."/>
            <person name="Wing R.A."/>
            <person name="Palmer L.E."/>
            <person name="de la Bastide M."/>
            <person name="Spiegel L."/>
            <person name="Nascimento L."/>
            <person name="Zutavern T."/>
            <person name="O'Shaughnessy A."/>
            <person name="Dike S."/>
            <person name="Dedhia N."/>
            <person name="Preston R."/>
            <person name="Balija V."/>
            <person name="McCombie W.R."/>
            <person name="Chow T."/>
            <person name="Chen H."/>
            <person name="Chung M."/>
            <person name="Chen C."/>
            <person name="Shaw J."/>
            <person name="Wu H."/>
            <person name="Hsiao K."/>
            <person name="Chao Y."/>
            <person name="Chu M."/>
            <person name="Cheng C."/>
            <person name="Hour A."/>
            <person name="Lee P."/>
            <person name="Lin S."/>
            <person name="Lin Y."/>
            <person name="Liou J."/>
            <person name="Liu S."/>
            <person name="Hsing Y."/>
            <person name="Raghuvanshi S."/>
            <person name="Mohanty A."/>
            <person name="Bharti A.K."/>
            <person name="Gaur A."/>
            <person name="Gupta V."/>
            <person name="Kumar D."/>
            <person name="Ravi V."/>
            <person name="Vij S."/>
            <person name="Kapur A."/>
            <person name="Khurana P."/>
            <person name="Khurana P."/>
            <person name="Khurana J.P."/>
            <person name="Tyagi A.K."/>
            <person name="Gaikwad K."/>
            <person name="Singh A."/>
            <person name="Dalal V."/>
            <person name="Srivastava S."/>
            <person name="Dixit A."/>
            <person name="Pal A.K."/>
            <person name="Ghazi I.A."/>
            <person name="Yadav M."/>
            <person name="Pandit A."/>
            <person name="Bhargava A."/>
            <person name="Sureshbabu K."/>
            <person name="Batra K."/>
            <person name="Sharma T.R."/>
            <person name="Mohapatra T."/>
            <person name="Singh N.K."/>
            <person name="Messing J."/>
            <person name="Nelson A.B."/>
            <person name="Fuks G."/>
            <person name="Kavchok S."/>
            <person name="Keizer G."/>
            <person name="Linton E."/>
            <person name="Llaca V."/>
            <person name="Song R."/>
            <person name="Tanyolac B."/>
            <person name="Young S."/>
            <person name="Ho-Il K."/>
            <person name="Hahn J.H."/>
            <person name="Sangsakoo G."/>
            <person name="Vanavichit A."/>
            <person name="de Mattos Luiz.A.T."/>
            <person name="Zimmer P.D."/>
            <person name="Malone G."/>
            <person name="Dellagostin O."/>
            <person name="de Oliveira A.C."/>
            <person name="Bevan M."/>
            <person name="Bancroft I."/>
            <person name="Minx P."/>
            <person name="Cordum H."/>
            <person name="Wilson R."/>
            <person name="Cheng Z."/>
            <person name="Jin W."/>
            <person name="Jiang J."/>
            <person name="Leong S.A."/>
            <person name="Iwama H."/>
            <person name="Gojobori T."/>
            <person name="Itoh T."/>
            <person name="Niimura Y."/>
            <person name="Fujii Y."/>
            <person name="Habara T."/>
            <person name="Sakai H."/>
            <person name="Sato Y."/>
            <person name="Wilson G."/>
            <person name="Kumar K."/>
            <person name="McCouch S."/>
            <person name="Juretic N."/>
            <person name="Hoen D."/>
            <person name="Wright S."/>
            <person name="Bruskiewich R."/>
            <person name="Bureau T."/>
            <person name="Miyao A."/>
            <person name="Hirochika H."/>
            <person name="Nishikawa T."/>
            <person name="Kadowaki K."/>
            <person name="Sugiura M."/>
            <person name="Burr B."/>
            <person name="Sasaki T."/>
        </authorList>
    </citation>
    <scope>NUCLEOTIDE SEQUENCE [LARGE SCALE GENOMIC DNA]</scope>
    <source>
        <strain evidence="2">cv. Nipponbare</strain>
    </source>
</reference>
<evidence type="ECO:0000313" key="1">
    <source>
        <dbReference type="EMBL" id="CAE05831.1"/>
    </source>
</evidence>
<dbReference type="AlphaFoldDB" id="Q7XK64"/>